<evidence type="ECO:0000256" key="4">
    <source>
        <dbReference type="ARBA" id="ARBA00023136"/>
    </source>
</evidence>
<dbReference type="GO" id="GO:0016851">
    <property type="term" value="F:magnesium chelatase activity"/>
    <property type="evidence" value="ECO:0007669"/>
    <property type="project" value="InterPro"/>
</dbReference>
<dbReference type="AlphaFoldDB" id="A0A067KTX2"/>
<evidence type="ECO:0000256" key="1">
    <source>
        <dbReference type="ARBA" id="ARBA00004236"/>
    </source>
</evidence>
<dbReference type="Gene3D" id="2.40.128.20">
    <property type="match status" value="1"/>
</dbReference>
<evidence type="ECO:0000259" key="6">
    <source>
        <dbReference type="SMART" id="SM00907"/>
    </source>
</evidence>
<evidence type="ECO:0000256" key="5">
    <source>
        <dbReference type="ARBA" id="ARBA00023180"/>
    </source>
</evidence>
<keyword evidence="8" id="KW-1185">Reference proteome</keyword>
<feature type="domain" description="GDNF/GAS1" evidence="6">
    <location>
        <begin position="264"/>
        <end position="332"/>
    </location>
</feature>
<dbReference type="PANTHER" id="PTHR33970:SF2">
    <property type="entry name" value="OS01G0716400 PROTEIN"/>
    <property type="match status" value="1"/>
</dbReference>
<dbReference type="Pfam" id="PF07137">
    <property type="entry name" value="VDE"/>
    <property type="match status" value="1"/>
</dbReference>
<dbReference type="InterPro" id="IPR016017">
    <property type="entry name" value="GDNF/GAS1"/>
</dbReference>
<dbReference type="GO" id="GO:0005886">
    <property type="term" value="C:plasma membrane"/>
    <property type="evidence" value="ECO:0007669"/>
    <property type="project" value="UniProtKB-SubCell"/>
</dbReference>
<evidence type="ECO:0000313" key="7">
    <source>
        <dbReference type="EMBL" id="KDP35274.1"/>
    </source>
</evidence>
<dbReference type="KEGG" id="jcu:105636567"/>
<organism evidence="7 8">
    <name type="scientific">Jatropha curcas</name>
    <name type="common">Barbados nut</name>
    <dbReference type="NCBI Taxonomy" id="180498"/>
    <lineage>
        <taxon>Eukaryota</taxon>
        <taxon>Viridiplantae</taxon>
        <taxon>Streptophyta</taxon>
        <taxon>Embryophyta</taxon>
        <taxon>Tracheophyta</taxon>
        <taxon>Spermatophyta</taxon>
        <taxon>Magnoliopsida</taxon>
        <taxon>eudicotyledons</taxon>
        <taxon>Gunneridae</taxon>
        <taxon>Pentapetalae</taxon>
        <taxon>rosids</taxon>
        <taxon>fabids</taxon>
        <taxon>Malpighiales</taxon>
        <taxon>Euphorbiaceae</taxon>
        <taxon>Crotonoideae</taxon>
        <taxon>Jatropheae</taxon>
        <taxon>Jatropha</taxon>
    </lineage>
</organism>
<protein>
    <recommendedName>
        <fullName evidence="6">GDNF/GAS1 domain-containing protein</fullName>
    </recommendedName>
</protein>
<reference evidence="7 8" key="1">
    <citation type="journal article" date="2014" name="PLoS ONE">
        <title>Global Analysis of Gene Expression Profiles in Physic Nut (Jatropha curcas L.) Seedlings Exposed to Salt Stress.</title>
        <authorList>
            <person name="Zhang L."/>
            <person name="Zhang C."/>
            <person name="Wu P."/>
            <person name="Chen Y."/>
            <person name="Li M."/>
            <person name="Jiang H."/>
            <person name="Wu G."/>
        </authorList>
    </citation>
    <scope>NUCLEOTIDE SEQUENCE [LARGE SCALE GENOMIC DNA]</scope>
    <source>
        <strain evidence="8">cv. GZQX0401</strain>
        <tissue evidence="7">Young leaves</tissue>
    </source>
</reference>
<evidence type="ECO:0000256" key="2">
    <source>
        <dbReference type="ARBA" id="ARBA00022475"/>
    </source>
</evidence>
<dbReference type="GO" id="GO:0046422">
    <property type="term" value="F:violaxanthin de-epoxidase activity"/>
    <property type="evidence" value="ECO:0007669"/>
    <property type="project" value="InterPro"/>
</dbReference>
<dbReference type="SMART" id="SM00907">
    <property type="entry name" value="GDNF"/>
    <property type="match status" value="1"/>
</dbReference>
<gene>
    <name evidence="7" type="ORF">JCGZ_09433</name>
</gene>
<keyword evidence="2" id="KW-1003">Cell membrane</keyword>
<keyword evidence="4" id="KW-0472">Membrane</keyword>
<dbReference type="InterPro" id="IPR012674">
    <property type="entry name" value="Calycin"/>
</dbReference>
<dbReference type="InterPro" id="IPR010788">
    <property type="entry name" value="VDE_dom"/>
</dbReference>
<accession>A0A067KTX2</accession>
<dbReference type="InterPro" id="IPR044682">
    <property type="entry name" value="VDE"/>
</dbReference>
<dbReference type="OrthoDB" id="420426at2759"/>
<dbReference type="PANTHER" id="PTHR33970">
    <property type="entry name" value="VIOLAXANTHIN DE-EPOXIDASE, CHLOROPLASTIC-RELATED"/>
    <property type="match status" value="1"/>
</dbReference>
<dbReference type="STRING" id="180498.A0A067KTX2"/>
<comment type="subcellular location">
    <subcellularLocation>
        <location evidence="1">Cell membrane</location>
    </subcellularLocation>
</comment>
<evidence type="ECO:0000313" key="8">
    <source>
        <dbReference type="Proteomes" id="UP000027138"/>
    </source>
</evidence>
<dbReference type="Pfam" id="PF11965">
    <property type="entry name" value="DUF3479"/>
    <property type="match status" value="1"/>
</dbReference>
<dbReference type="Proteomes" id="UP000027138">
    <property type="component" value="Unassembled WGS sequence"/>
</dbReference>
<proteinExistence type="predicted"/>
<sequence length="540" mass="61024">MSLETTPPLNLKSGFLLNRRFIASMHPFPPANHRRYPAPMQLSFPFRAKTVNRQETNIPAVLETASVATENQSDSPVRIVALVGKGSISPLKCATWEEVMLHTAKRLKWVDEGYDMLVFTDNLCQSNNQTEALQKELSRADILLIVAISNQESVKWIQSNSKSVQNIICFDSSPNLANKLGGYYIQNETNGTLFGKIIGVSRSKKIKESMEVVKTVWEAWDRHNSDDIRFCLLVIINAYIRPVPILKNLRSKGFSTLNCMVRNCGPQILNCLLDPKCRKALQCLNNCSPVDQVCNYRCIASYESPNLEAFSLCVLQKNNCLELDAKIPEKPYVPPLVKFQGEDLCHEKAEDLFVGWLGDLGWSWRVVAGQNPAYDQFPCQYQLFYRGKAKGSFWYEPVFQVQTLEGEMVWRRRKYRVKRGKTPGTFYFSVLDNGVVSNEFWTIVDVSDDFSWGLFHYTGAARVAGQSYTGAVLVSADGMYPNEKEKNRLVSALAKCGIKEWELFTVDNCSCQDPPLGIPEGSSLHSKIEVKAENWKCTAL</sequence>
<evidence type="ECO:0000256" key="3">
    <source>
        <dbReference type="ARBA" id="ARBA00022729"/>
    </source>
</evidence>
<keyword evidence="3" id="KW-0732">Signal</keyword>
<keyword evidence="5" id="KW-0325">Glycoprotein</keyword>
<name>A0A067KTX2_JATCU</name>
<dbReference type="EMBL" id="KK914490">
    <property type="protein sequence ID" value="KDP35274.1"/>
    <property type="molecule type" value="Genomic_DNA"/>
</dbReference>
<dbReference type="InterPro" id="IPR022571">
    <property type="entry name" value="Mg_chelatase_H_N"/>
</dbReference>
<dbReference type="GO" id="GO:0010028">
    <property type="term" value="P:xanthophyll cycle"/>
    <property type="evidence" value="ECO:0007669"/>
    <property type="project" value="InterPro"/>
</dbReference>